<dbReference type="Proteomes" id="UP000579153">
    <property type="component" value="Unassembled WGS sequence"/>
</dbReference>
<dbReference type="EMBL" id="JACHMB010000001">
    <property type="protein sequence ID" value="MBB5782589.1"/>
    <property type="molecule type" value="Genomic_DNA"/>
</dbReference>
<protein>
    <submittedName>
        <fullName evidence="1">Uncharacterized protein</fullName>
    </submittedName>
</protein>
<organism evidence="1 2">
    <name type="scientific">Nonomuraea jabiensis</name>
    <dbReference type="NCBI Taxonomy" id="882448"/>
    <lineage>
        <taxon>Bacteria</taxon>
        <taxon>Bacillati</taxon>
        <taxon>Actinomycetota</taxon>
        <taxon>Actinomycetes</taxon>
        <taxon>Streptosporangiales</taxon>
        <taxon>Streptosporangiaceae</taxon>
        <taxon>Nonomuraea</taxon>
    </lineage>
</organism>
<reference evidence="1 2" key="1">
    <citation type="submission" date="2020-08" db="EMBL/GenBank/DDBJ databases">
        <title>Sequencing the genomes of 1000 actinobacteria strains.</title>
        <authorList>
            <person name="Klenk H.-P."/>
        </authorList>
    </citation>
    <scope>NUCLEOTIDE SEQUENCE [LARGE SCALE GENOMIC DNA]</scope>
    <source>
        <strain evidence="1 2">DSM 45507</strain>
    </source>
</reference>
<keyword evidence="2" id="KW-1185">Reference proteome</keyword>
<dbReference type="RefSeq" id="WP_281398321.1">
    <property type="nucleotide sequence ID" value="NZ_JACHMB010000001.1"/>
</dbReference>
<evidence type="ECO:0000313" key="2">
    <source>
        <dbReference type="Proteomes" id="UP000579153"/>
    </source>
</evidence>
<evidence type="ECO:0000313" key="1">
    <source>
        <dbReference type="EMBL" id="MBB5782589.1"/>
    </source>
</evidence>
<gene>
    <name evidence="1" type="ORF">HD596_009345</name>
</gene>
<comment type="caution">
    <text evidence="1">The sequence shown here is derived from an EMBL/GenBank/DDBJ whole genome shotgun (WGS) entry which is preliminary data.</text>
</comment>
<accession>A0A7W9GF10</accession>
<dbReference type="AlphaFoldDB" id="A0A7W9GF10"/>
<name>A0A7W9GF10_9ACTN</name>
<sequence length="41" mass="4300">MPICSASRHFIRLNCANSSPLTSALSRTSLAAAMQTGFAES</sequence>
<proteinExistence type="predicted"/>